<keyword evidence="2" id="KW-0132">Cell division</keyword>
<protein>
    <recommendedName>
        <fullName evidence="5">B-like cyclin</fullName>
    </recommendedName>
</protein>
<keyword evidence="8" id="KW-1185">Reference proteome</keyword>
<evidence type="ECO:0000256" key="5">
    <source>
        <dbReference type="ARBA" id="ARBA00032263"/>
    </source>
</evidence>
<name>A0A6A4P172_LUPAL</name>
<keyword evidence="3 6" id="KW-0195">Cyclin</keyword>
<evidence type="ECO:0000313" key="7">
    <source>
        <dbReference type="EMBL" id="KAE9595171.1"/>
    </source>
</evidence>
<proteinExistence type="inferred from homology"/>
<dbReference type="OrthoDB" id="5590282at2759"/>
<evidence type="ECO:0000256" key="6">
    <source>
        <dbReference type="RuleBase" id="RU000383"/>
    </source>
</evidence>
<dbReference type="InterPro" id="IPR004367">
    <property type="entry name" value="Cyclin_C-dom"/>
</dbReference>
<sequence length="315" mass="37033">MIMKMLCFHIHSSDTMKYSSLIDEGEYDYELHAFYHLDECYNIVKGYKNIDSNMWRNMIHWLIETHWRLQTLSQQTLFLCVNILQRFLSITNHILDFNKDKKKFQLVVLTSLMLASKYEEEESPLCVYDLEYMTEFSCSIQEICEMELVILQNLDWVLTLPTPYVFIHMNMRVSLESHDEDKIMEKMVFFISELGLTHYSIVGFHKPSLIAASAVYAARIVLGKTPYWNKILKNYTGYSKNKLDCCTKLMLQLCISYHREGHNHVLKEFSSVICVVLQHFSNRSDLRTLMNKSLGQQNLIMNSNVGHRNRGLFGC</sequence>
<dbReference type="InterPro" id="IPR036915">
    <property type="entry name" value="Cyclin-like_sf"/>
</dbReference>
<dbReference type="InterPro" id="IPR013763">
    <property type="entry name" value="Cyclin-like_dom"/>
</dbReference>
<dbReference type="Pfam" id="PF00134">
    <property type="entry name" value="Cyclin_N"/>
    <property type="match status" value="1"/>
</dbReference>
<evidence type="ECO:0000256" key="4">
    <source>
        <dbReference type="ARBA" id="ARBA00023306"/>
    </source>
</evidence>
<organism evidence="7 8">
    <name type="scientific">Lupinus albus</name>
    <name type="common">White lupine</name>
    <name type="synonym">Lupinus termis</name>
    <dbReference type="NCBI Taxonomy" id="3870"/>
    <lineage>
        <taxon>Eukaryota</taxon>
        <taxon>Viridiplantae</taxon>
        <taxon>Streptophyta</taxon>
        <taxon>Embryophyta</taxon>
        <taxon>Tracheophyta</taxon>
        <taxon>Spermatophyta</taxon>
        <taxon>Magnoliopsida</taxon>
        <taxon>eudicotyledons</taxon>
        <taxon>Gunneridae</taxon>
        <taxon>Pentapetalae</taxon>
        <taxon>rosids</taxon>
        <taxon>fabids</taxon>
        <taxon>Fabales</taxon>
        <taxon>Fabaceae</taxon>
        <taxon>Papilionoideae</taxon>
        <taxon>50 kb inversion clade</taxon>
        <taxon>genistoids sensu lato</taxon>
        <taxon>core genistoids</taxon>
        <taxon>Genisteae</taxon>
        <taxon>Lupinus</taxon>
    </lineage>
</organism>
<comment type="similarity">
    <text evidence="6">Belongs to the cyclin family.</text>
</comment>
<dbReference type="AlphaFoldDB" id="A0A6A4P172"/>
<dbReference type="PANTHER" id="PTHR10177">
    <property type="entry name" value="CYCLINS"/>
    <property type="match status" value="1"/>
</dbReference>
<dbReference type="SMART" id="SM01332">
    <property type="entry name" value="Cyclin_C"/>
    <property type="match status" value="1"/>
</dbReference>
<reference evidence="8" key="1">
    <citation type="journal article" date="2020" name="Nat. Commun.">
        <title>Genome sequence of the cluster root forming white lupin.</title>
        <authorList>
            <person name="Hufnagel B."/>
            <person name="Marques A."/>
            <person name="Soriano A."/>
            <person name="Marques L."/>
            <person name="Divol F."/>
            <person name="Doumas P."/>
            <person name="Sallet E."/>
            <person name="Mancinotti D."/>
            <person name="Carrere S."/>
            <person name="Marande W."/>
            <person name="Arribat S."/>
            <person name="Keller J."/>
            <person name="Huneau C."/>
            <person name="Blein T."/>
            <person name="Aime D."/>
            <person name="Laguerre M."/>
            <person name="Taylor J."/>
            <person name="Schubert V."/>
            <person name="Nelson M."/>
            <person name="Geu-Flores F."/>
            <person name="Crespi M."/>
            <person name="Gallardo-Guerrero K."/>
            <person name="Delaux P.-M."/>
            <person name="Salse J."/>
            <person name="Berges H."/>
            <person name="Guyot R."/>
            <person name="Gouzy J."/>
            <person name="Peret B."/>
        </authorList>
    </citation>
    <scope>NUCLEOTIDE SEQUENCE [LARGE SCALE GENOMIC DNA]</scope>
    <source>
        <strain evidence="8">cv. Amiga</strain>
    </source>
</reference>
<dbReference type="GO" id="GO:0051301">
    <property type="term" value="P:cell division"/>
    <property type="evidence" value="ECO:0007669"/>
    <property type="project" value="UniProtKB-KW"/>
</dbReference>
<dbReference type="Gene3D" id="1.10.472.10">
    <property type="entry name" value="Cyclin-like"/>
    <property type="match status" value="2"/>
</dbReference>
<evidence type="ECO:0000256" key="3">
    <source>
        <dbReference type="ARBA" id="ARBA00023127"/>
    </source>
</evidence>
<dbReference type="Pfam" id="PF02984">
    <property type="entry name" value="Cyclin_C"/>
    <property type="match status" value="1"/>
</dbReference>
<dbReference type="InterPro" id="IPR006671">
    <property type="entry name" value="Cyclin_N"/>
</dbReference>
<dbReference type="Proteomes" id="UP000447434">
    <property type="component" value="Chromosome 17"/>
</dbReference>
<comment type="subunit">
    <text evidence="1">Interacts with the CDC2 protein kinase to form a serine/threonine kinase holoenzyme complex also known as maturation promoting factor (MPF). The cyclin subunit imparts substrate specificity to the complex.</text>
</comment>
<dbReference type="InterPro" id="IPR039361">
    <property type="entry name" value="Cyclin"/>
</dbReference>
<comment type="caution">
    <text evidence="7">The sequence shown here is derived from an EMBL/GenBank/DDBJ whole genome shotgun (WGS) entry which is preliminary data.</text>
</comment>
<accession>A0A6A4P172</accession>
<evidence type="ECO:0000256" key="2">
    <source>
        <dbReference type="ARBA" id="ARBA00022618"/>
    </source>
</evidence>
<gene>
    <name evidence="7" type="ORF">Lalb_Chr17g0335891</name>
</gene>
<evidence type="ECO:0000313" key="8">
    <source>
        <dbReference type="Proteomes" id="UP000447434"/>
    </source>
</evidence>
<keyword evidence="4" id="KW-0131">Cell cycle</keyword>
<dbReference type="EMBL" id="WOCE01000017">
    <property type="protein sequence ID" value="KAE9595171.1"/>
    <property type="molecule type" value="Genomic_DNA"/>
</dbReference>
<dbReference type="SUPFAM" id="SSF47954">
    <property type="entry name" value="Cyclin-like"/>
    <property type="match status" value="2"/>
</dbReference>
<dbReference type="SMART" id="SM00385">
    <property type="entry name" value="CYCLIN"/>
    <property type="match status" value="2"/>
</dbReference>
<evidence type="ECO:0000256" key="1">
    <source>
        <dbReference type="ARBA" id="ARBA00011177"/>
    </source>
</evidence>